<dbReference type="SMART" id="SM00342">
    <property type="entry name" value="HTH_ARAC"/>
    <property type="match status" value="1"/>
</dbReference>
<evidence type="ECO:0000256" key="1">
    <source>
        <dbReference type="ARBA" id="ARBA00023015"/>
    </source>
</evidence>
<evidence type="ECO:0000256" key="3">
    <source>
        <dbReference type="ARBA" id="ARBA00023163"/>
    </source>
</evidence>
<keyword evidence="6" id="KW-1185">Reference proteome</keyword>
<dbReference type="PANTHER" id="PTHR43280">
    <property type="entry name" value="ARAC-FAMILY TRANSCRIPTIONAL REGULATOR"/>
    <property type="match status" value="1"/>
</dbReference>
<dbReference type="Gene3D" id="1.10.10.60">
    <property type="entry name" value="Homeodomain-like"/>
    <property type="match status" value="1"/>
</dbReference>
<dbReference type="GO" id="GO:0043565">
    <property type="term" value="F:sequence-specific DNA binding"/>
    <property type="evidence" value="ECO:0007669"/>
    <property type="project" value="InterPro"/>
</dbReference>
<evidence type="ECO:0000259" key="4">
    <source>
        <dbReference type="PROSITE" id="PS01124"/>
    </source>
</evidence>
<evidence type="ECO:0000313" key="6">
    <source>
        <dbReference type="Proteomes" id="UP000240912"/>
    </source>
</evidence>
<dbReference type="GO" id="GO:0003700">
    <property type="term" value="F:DNA-binding transcription factor activity"/>
    <property type="evidence" value="ECO:0007669"/>
    <property type="project" value="InterPro"/>
</dbReference>
<organism evidence="5 6">
    <name type="scientific">Pedobacter yulinensis</name>
    <dbReference type="NCBI Taxonomy" id="2126353"/>
    <lineage>
        <taxon>Bacteria</taxon>
        <taxon>Pseudomonadati</taxon>
        <taxon>Bacteroidota</taxon>
        <taxon>Sphingobacteriia</taxon>
        <taxon>Sphingobacteriales</taxon>
        <taxon>Sphingobacteriaceae</taxon>
        <taxon>Pedobacter</taxon>
    </lineage>
</organism>
<dbReference type="PRINTS" id="PR00032">
    <property type="entry name" value="HTHARAC"/>
</dbReference>
<dbReference type="OrthoDB" id="9816214at2"/>
<proteinExistence type="predicted"/>
<keyword evidence="1" id="KW-0805">Transcription regulation</keyword>
<name>A0A2T3HMJ0_9SPHI</name>
<dbReference type="SUPFAM" id="SSF46689">
    <property type="entry name" value="Homeodomain-like"/>
    <property type="match status" value="1"/>
</dbReference>
<gene>
    <name evidence="5" type="ORF">C7T94_13880</name>
</gene>
<dbReference type="Proteomes" id="UP000240912">
    <property type="component" value="Unassembled WGS sequence"/>
</dbReference>
<evidence type="ECO:0000256" key="2">
    <source>
        <dbReference type="ARBA" id="ARBA00023125"/>
    </source>
</evidence>
<feature type="domain" description="HTH araC/xylS-type" evidence="4">
    <location>
        <begin position="197"/>
        <end position="302"/>
    </location>
</feature>
<dbReference type="InterPro" id="IPR009057">
    <property type="entry name" value="Homeodomain-like_sf"/>
</dbReference>
<dbReference type="AlphaFoldDB" id="A0A2T3HMJ0"/>
<keyword evidence="2" id="KW-0238">DNA-binding</keyword>
<dbReference type="PANTHER" id="PTHR43280:SF32">
    <property type="entry name" value="TRANSCRIPTIONAL REGULATORY PROTEIN"/>
    <property type="match status" value="1"/>
</dbReference>
<dbReference type="InterPro" id="IPR018060">
    <property type="entry name" value="HTH_AraC"/>
</dbReference>
<accession>A0A2T3HMJ0</accession>
<sequence>MADTIRFRTLHDLHRYYGLPKPEHPLISLIDYSKVTYPADISDLKWMQDFYMFALKRNVQAKFNYGQQPYDFDSGVLSFFAPQQLLRVEIDPGINICQSGWLLLLHPDFLWNTPLAGQIRSYDFFQYKVNEALFLSEKEEAVIAGIFQNIEKEYRSNMDRFSQSLIVNQLEFLLIHADRFYNRQFLTRKISNHQVLHKLEQLLNAYFSDDHLGAQGLPSVQGVADELNISANYLSTLLKVLTGQSTQQFIHDKLIEKAKEKLSATDLSVAEIAYSLGFEHSQSFSKFFKSKTSQTPVEFRSYFN</sequence>
<protein>
    <submittedName>
        <fullName evidence="5">AraC family transcriptional regulator</fullName>
    </submittedName>
</protein>
<dbReference type="EMBL" id="PYLS01000005">
    <property type="protein sequence ID" value="PST83623.1"/>
    <property type="molecule type" value="Genomic_DNA"/>
</dbReference>
<comment type="caution">
    <text evidence="5">The sequence shown here is derived from an EMBL/GenBank/DDBJ whole genome shotgun (WGS) entry which is preliminary data.</text>
</comment>
<dbReference type="InterPro" id="IPR020449">
    <property type="entry name" value="Tscrpt_reg_AraC-type_HTH"/>
</dbReference>
<dbReference type="PROSITE" id="PS01124">
    <property type="entry name" value="HTH_ARAC_FAMILY_2"/>
    <property type="match status" value="1"/>
</dbReference>
<reference evidence="5 6" key="1">
    <citation type="submission" date="2018-03" db="EMBL/GenBank/DDBJ databases">
        <authorList>
            <person name="Keele B.F."/>
        </authorList>
    </citation>
    <scope>NUCLEOTIDE SEQUENCE [LARGE SCALE GENOMIC DNA]</scope>
    <source>
        <strain evidence="5 6">YL28-9</strain>
    </source>
</reference>
<keyword evidence="3" id="KW-0804">Transcription</keyword>
<dbReference type="Pfam" id="PF12833">
    <property type="entry name" value="HTH_18"/>
    <property type="match status" value="1"/>
</dbReference>
<evidence type="ECO:0000313" key="5">
    <source>
        <dbReference type="EMBL" id="PST83623.1"/>
    </source>
</evidence>
<dbReference type="RefSeq" id="WP_107215885.1">
    <property type="nucleotide sequence ID" value="NZ_KZ686269.1"/>
</dbReference>